<evidence type="ECO:0000256" key="4">
    <source>
        <dbReference type="ARBA" id="ARBA00022989"/>
    </source>
</evidence>
<comment type="subcellular location">
    <subcellularLocation>
        <location evidence="1">Cell membrane</location>
        <topology evidence="1">Multi-pass membrane protein</topology>
    </subcellularLocation>
</comment>
<reference evidence="8" key="1">
    <citation type="submission" date="2021-04" db="EMBL/GenBank/DDBJ databases">
        <title>Draft genome sequence of Xylanibacillus composti strain K13.</title>
        <authorList>
            <person name="Uke A."/>
            <person name="Chhe C."/>
            <person name="Baramee S."/>
            <person name="Kosugi A."/>
        </authorList>
    </citation>
    <scope>NUCLEOTIDE SEQUENCE</scope>
    <source>
        <strain evidence="8">K13</strain>
    </source>
</reference>
<feature type="domain" description="DUF2179" evidence="7">
    <location>
        <begin position="213"/>
        <end position="267"/>
    </location>
</feature>
<feature type="transmembrane region" description="Helical" evidence="6">
    <location>
        <begin position="142"/>
        <end position="163"/>
    </location>
</feature>
<feature type="transmembrane region" description="Helical" evidence="6">
    <location>
        <begin position="101"/>
        <end position="122"/>
    </location>
</feature>
<evidence type="ECO:0000259" key="7">
    <source>
        <dbReference type="Pfam" id="PF10035"/>
    </source>
</evidence>
<feature type="transmembrane region" description="Helical" evidence="6">
    <location>
        <begin position="6"/>
        <end position="27"/>
    </location>
</feature>
<keyword evidence="4 6" id="KW-1133">Transmembrane helix</keyword>
<dbReference type="InterPro" id="IPR015867">
    <property type="entry name" value="N-reg_PII/ATP_PRibTrfase_C"/>
</dbReference>
<dbReference type="PANTHER" id="PTHR33545:SF5">
    <property type="entry name" value="UPF0750 MEMBRANE PROTEIN YITT"/>
    <property type="match status" value="1"/>
</dbReference>
<sequence length="272" mass="29862">MLNKSIPSFIMILGAAILACGFNLFLIPHQMLSGGVSGVSMIIGYWSGFDIAILYFILNLPLLIWGWFVIGKLFIFYSILSVLFTSWFLEWIPVRAVAEDLLLSAVFGGVIVGIGTGISLRFGGSTGGFDILGSILTRQRDFPLGTLLSGLNGIVVIALGYMFNWNDALASMLSIYVGGKVVDTIHIRHVKVTAFIITTCKDAILAKLLQKPRGVTVVHTRGAFSHTEKDMLMTVTTRYELAELRRIIRETDPKAFVNVVPTVGVLGEFRRT</sequence>
<keyword evidence="5 6" id="KW-0472">Membrane</keyword>
<feature type="transmembrane region" description="Helical" evidence="6">
    <location>
        <begin position="39"/>
        <end position="58"/>
    </location>
</feature>
<dbReference type="GO" id="GO:0005886">
    <property type="term" value="C:plasma membrane"/>
    <property type="evidence" value="ECO:0007669"/>
    <property type="project" value="UniProtKB-SubCell"/>
</dbReference>
<dbReference type="Pfam" id="PF02588">
    <property type="entry name" value="YitT_membrane"/>
    <property type="match status" value="1"/>
</dbReference>
<evidence type="ECO:0000313" key="8">
    <source>
        <dbReference type="EMBL" id="GIQ68200.1"/>
    </source>
</evidence>
<gene>
    <name evidence="8" type="ORF">XYCOK13_10240</name>
</gene>
<evidence type="ECO:0000256" key="5">
    <source>
        <dbReference type="ARBA" id="ARBA00023136"/>
    </source>
</evidence>
<keyword evidence="9" id="KW-1185">Reference proteome</keyword>
<feature type="transmembrane region" description="Helical" evidence="6">
    <location>
        <begin position="64"/>
        <end position="89"/>
    </location>
</feature>
<dbReference type="CDD" id="cd16380">
    <property type="entry name" value="YitT_C"/>
    <property type="match status" value="1"/>
</dbReference>
<keyword evidence="3 6" id="KW-0812">Transmembrane</keyword>
<proteinExistence type="predicted"/>
<organism evidence="8 9">
    <name type="scientific">Xylanibacillus composti</name>
    <dbReference type="NCBI Taxonomy" id="1572762"/>
    <lineage>
        <taxon>Bacteria</taxon>
        <taxon>Bacillati</taxon>
        <taxon>Bacillota</taxon>
        <taxon>Bacilli</taxon>
        <taxon>Bacillales</taxon>
        <taxon>Paenibacillaceae</taxon>
        <taxon>Xylanibacillus</taxon>
    </lineage>
</organism>
<keyword evidence="2" id="KW-1003">Cell membrane</keyword>
<dbReference type="AlphaFoldDB" id="A0A8J4H250"/>
<accession>A0A8J4H250</accession>
<evidence type="ECO:0000313" key="9">
    <source>
        <dbReference type="Proteomes" id="UP000677918"/>
    </source>
</evidence>
<evidence type="ECO:0000256" key="1">
    <source>
        <dbReference type="ARBA" id="ARBA00004651"/>
    </source>
</evidence>
<dbReference type="PROSITE" id="PS51257">
    <property type="entry name" value="PROKAR_LIPOPROTEIN"/>
    <property type="match status" value="1"/>
</dbReference>
<dbReference type="Proteomes" id="UP000677918">
    <property type="component" value="Unassembled WGS sequence"/>
</dbReference>
<evidence type="ECO:0000256" key="6">
    <source>
        <dbReference type="SAM" id="Phobius"/>
    </source>
</evidence>
<dbReference type="PIRSF" id="PIRSF006483">
    <property type="entry name" value="Membrane_protein_YitT"/>
    <property type="match status" value="1"/>
</dbReference>
<name>A0A8J4H250_9BACL</name>
<dbReference type="InterPro" id="IPR003740">
    <property type="entry name" value="YitT"/>
</dbReference>
<dbReference type="PANTHER" id="PTHR33545">
    <property type="entry name" value="UPF0750 MEMBRANE PROTEIN YITT-RELATED"/>
    <property type="match status" value="1"/>
</dbReference>
<dbReference type="EMBL" id="BOVK01000013">
    <property type="protein sequence ID" value="GIQ68200.1"/>
    <property type="molecule type" value="Genomic_DNA"/>
</dbReference>
<dbReference type="InterPro" id="IPR019264">
    <property type="entry name" value="DUF2179"/>
</dbReference>
<comment type="caution">
    <text evidence="8">The sequence shown here is derived from an EMBL/GenBank/DDBJ whole genome shotgun (WGS) entry which is preliminary data.</text>
</comment>
<evidence type="ECO:0000256" key="3">
    <source>
        <dbReference type="ARBA" id="ARBA00022692"/>
    </source>
</evidence>
<evidence type="ECO:0000256" key="2">
    <source>
        <dbReference type="ARBA" id="ARBA00022475"/>
    </source>
</evidence>
<dbReference type="InterPro" id="IPR051461">
    <property type="entry name" value="UPF0750_membrane"/>
</dbReference>
<dbReference type="Pfam" id="PF10035">
    <property type="entry name" value="DUF2179"/>
    <property type="match status" value="1"/>
</dbReference>
<dbReference type="RefSeq" id="WP_213410801.1">
    <property type="nucleotide sequence ID" value="NZ_BOVK01000013.1"/>
</dbReference>
<protein>
    <submittedName>
        <fullName evidence="8">Membrane protein</fullName>
    </submittedName>
</protein>
<dbReference type="Gene3D" id="3.30.70.120">
    <property type="match status" value="1"/>
</dbReference>